<evidence type="ECO:0000313" key="2">
    <source>
        <dbReference type="Proteomes" id="UP000659904"/>
    </source>
</evidence>
<organism evidence="1 2">
    <name type="scientific">Catellatospora citrea</name>
    <dbReference type="NCBI Taxonomy" id="53366"/>
    <lineage>
        <taxon>Bacteria</taxon>
        <taxon>Bacillati</taxon>
        <taxon>Actinomycetota</taxon>
        <taxon>Actinomycetes</taxon>
        <taxon>Micromonosporales</taxon>
        <taxon>Micromonosporaceae</taxon>
        <taxon>Catellatospora</taxon>
    </lineage>
</organism>
<dbReference type="AlphaFoldDB" id="A0A8J3KNH5"/>
<gene>
    <name evidence="1" type="ORF">Cci01nite_81750</name>
</gene>
<comment type="caution">
    <text evidence="1">The sequence shown here is derived from an EMBL/GenBank/DDBJ whole genome shotgun (WGS) entry which is preliminary data.</text>
</comment>
<protein>
    <submittedName>
        <fullName evidence="1">Uncharacterized protein</fullName>
    </submittedName>
</protein>
<accession>A0A8J3KNH5</accession>
<dbReference type="EMBL" id="BONH01000070">
    <property type="protein sequence ID" value="GIG03082.1"/>
    <property type="molecule type" value="Genomic_DNA"/>
</dbReference>
<evidence type="ECO:0000313" key="1">
    <source>
        <dbReference type="EMBL" id="GIG03082.1"/>
    </source>
</evidence>
<reference evidence="1 2" key="1">
    <citation type="submission" date="2021-01" db="EMBL/GenBank/DDBJ databases">
        <title>Whole genome shotgun sequence of Catellatospora citrea NBRC 14495.</title>
        <authorList>
            <person name="Komaki H."/>
            <person name="Tamura T."/>
        </authorList>
    </citation>
    <scope>NUCLEOTIDE SEQUENCE [LARGE SCALE GENOMIC DNA]</scope>
    <source>
        <strain evidence="1 2">NBRC 14495</strain>
    </source>
</reference>
<proteinExistence type="predicted"/>
<sequence length="137" mass="14467">MTQPAPKPIVIDDAFIHEVIIELLAITDQIRAAKGGGSGSSSLQTLENILISSGADGFGPGKDLRAAVNTRGKELAQRMDAVGVRLEQFAYGLLELLDHTDSIDDLAHMKLSDFERYVDLTPSPSSPTGVPAAPASP</sequence>
<name>A0A8J3KNH5_9ACTN</name>
<dbReference type="RefSeq" id="WP_120319146.1">
    <property type="nucleotide sequence ID" value="NZ_BONH01000070.1"/>
</dbReference>
<keyword evidence="2" id="KW-1185">Reference proteome</keyword>
<dbReference type="Proteomes" id="UP000659904">
    <property type="component" value="Unassembled WGS sequence"/>
</dbReference>